<reference evidence="1" key="1">
    <citation type="journal article" date="2022" name="Int. J. Mol. Sci.">
        <title>Draft Genome of Tanacetum Coccineum: Genomic Comparison of Closely Related Tanacetum-Family Plants.</title>
        <authorList>
            <person name="Yamashiro T."/>
            <person name="Shiraishi A."/>
            <person name="Nakayama K."/>
            <person name="Satake H."/>
        </authorList>
    </citation>
    <scope>NUCLEOTIDE SEQUENCE</scope>
</reference>
<keyword evidence="2" id="KW-1185">Reference proteome</keyword>
<sequence length="88" mass="10494">MDNLEKQLNKEILHKKDTKSALSVIKVQFDKFLHSEVLKPLSYDARHVREIFKEYTILEAQSFKDLITEYMESIEKCIVERALHEQEI</sequence>
<name>A0ABQ4XXR7_9ASTR</name>
<evidence type="ECO:0000313" key="2">
    <source>
        <dbReference type="Proteomes" id="UP001151760"/>
    </source>
</evidence>
<proteinExistence type="predicted"/>
<dbReference type="Proteomes" id="UP001151760">
    <property type="component" value="Unassembled WGS sequence"/>
</dbReference>
<protein>
    <submittedName>
        <fullName evidence="1">Uncharacterized protein</fullName>
    </submittedName>
</protein>
<comment type="caution">
    <text evidence="1">The sequence shown here is derived from an EMBL/GenBank/DDBJ whole genome shotgun (WGS) entry which is preliminary data.</text>
</comment>
<accession>A0ABQ4XXR7</accession>
<organism evidence="1 2">
    <name type="scientific">Tanacetum coccineum</name>
    <dbReference type="NCBI Taxonomy" id="301880"/>
    <lineage>
        <taxon>Eukaryota</taxon>
        <taxon>Viridiplantae</taxon>
        <taxon>Streptophyta</taxon>
        <taxon>Embryophyta</taxon>
        <taxon>Tracheophyta</taxon>
        <taxon>Spermatophyta</taxon>
        <taxon>Magnoliopsida</taxon>
        <taxon>eudicotyledons</taxon>
        <taxon>Gunneridae</taxon>
        <taxon>Pentapetalae</taxon>
        <taxon>asterids</taxon>
        <taxon>campanulids</taxon>
        <taxon>Asterales</taxon>
        <taxon>Asteraceae</taxon>
        <taxon>Asteroideae</taxon>
        <taxon>Anthemideae</taxon>
        <taxon>Anthemidinae</taxon>
        <taxon>Tanacetum</taxon>
    </lineage>
</organism>
<gene>
    <name evidence="1" type="ORF">Tco_0702686</name>
</gene>
<evidence type="ECO:0000313" key="1">
    <source>
        <dbReference type="EMBL" id="GJS69845.1"/>
    </source>
</evidence>
<dbReference type="EMBL" id="BQNB010009891">
    <property type="protein sequence ID" value="GJS69845.1"/>
    <property type="molecule type" value="Genomic_DNA"/>
</dbReference>
<reference evidence="1" key="2">
    <citation type="submission" date="2022-01" db="EMBL/GenBank/DDBJ databases">
        <authorList>
            <person name="Yamashiro T."/>
            <person name="Shiraishi A."/>
            <person name="Satake H."/>
            <person name="Nakayama K."/>
        </authorList>
    </citation>
    <scope>NUCLEOTIDE SEQUENCE</scope>
</reference>